<dbReference type="InterPro" id="IPR047057">
    <property type="entry name" value="MerR_fam"/>
</dbReference>
<keyword evidence="4" id="KW-1185">Reference proteome</keyword>
<dbReference type="SMART" id="SM00422">
    <property type="entry name" value="HTH_MERR"/>
    <property type="match status" value="1"/>
</dbReference>
<evidence type="ECO:0000313" key="4">
    <source>
        <dbReference type="Proteomes" id="UP000515480"/>
    </source>
</evidence>
<dbReference type="PANTHER" id="PTHR30204">
    <property type="entry name" value="REDOX-CYCLING DRUG-SENSING TRANSCRIPTIONAL ACTIVATOR SOXR"/>
    <property type="match status" value="1"/>
</dbReference>
<gene>
    <name evidence="3" type="ORF">H1B31_07650</name>
</gene>
<evidence type="ECO:0000259" key="2">
    <source>
        <dbReference type="PROSITE" id="PS50937"/>
    </source>
</evidence>
<dbReference type="AlphaFoldDB" id="A0A7G7VI10"/>
<dbReference type="InterPro" id="IPR000551">
    <property type="entry name" value="MerR-type_HTH_dom"/>
</dbReference>
<feature type="domain" description="HTH merR-type" evidence="2">
    <location>
        <begin position="1"/>
        <end position="70"/>
    </location>
</feature>
<keyword evidence="1" id="KW-0238">DNA-binding</keyword>
<protein>
    <submittedName>
        <fullName evidence="3">MerR family transcriptional regulator</fullName>
    </submittedName>
</protein>
<dbReference type="Proteomes" id="UP000515480">
    <property type="component" value="Chromosome"/>
</dbReference>
<reference evidence="3 4" key="1">
    <citation type="submission" date="2020-07" db="EMBL/GenBank/DDBJ databases">
        <title>Complete genome and description of Selenomonas timonensis sp. nov., a new bacterium isolated from a gingivitis subject.</title>
        <authorList>
            <person name="Antezack A."/>
        </authorList>
    </citation>
    <scope>NUCLEOTIDE SEQUENCE [LARGE SCALE GENOMIC DNA]</scope>
    <source>
        <strain evidence="3 4">Marseille-Q3039</strain>
    </source>
</reference>
<dbReference type="GO" id="GO:0003677">
    <property type="term" value="F:DNA binding"/>
    <property type="evidence" value="ECO:0007669"/>
    <property type="project" value="UniProtKB-KW"/>
</dbReference>
<dbReference type="PANTHER" id="PTHR30204:SF98">
    <property type="entry name" value="HTH-TYPE TRANSCRIPTIONAL REGULATOR ADHR"/>
    <property type="match status" value="1"/>
</dbReference>
<dbReference type="KEGG" id="stim:H1B31_07650"/>
<proteinExistence type="predicted"/>
<name>A0A7G7VI10_9FIRM</name>
<dbReference type="GO" id="GO:0003700">
    <property type="term" value="F:DNA-binding transcription factor activity"/>
    <property type="evidence" value="ECO:0007669"/>
    <property type="project" value="InterPro"/>
</dbReference>
<dbReference type="EMBL" id="CP060204">
    <property type="protein sequence ID" value="QNH53753.1"/>
    <property type="molecule type" value="Genomic_DNA"/>
</dbReference>
<dbReference type="InterPro" id="IPR009061">
    <property type="entry name" value="DNA-bd_dom_put_sf"/>
</dbReference>
<evidence type="ECO:0000256" key="1">
    <source>
        <dbReference type="ARBA" id="ARBA00023125"/>
    </source>
</evidence>
<dbReference type="CDD" id="cd01109">
    <property type="entry name" value="HTH_YyaN"/>
    <property type="match status" value="1"/>
</dbReference>
<dbReference type="PRINTS" id="PR00040">
    <property type="entry name" value="HTHMERR"/>
</dbReference>
<dbReference type="Pfam" id="PF13411">
    <property type="entry name" value="MerR_1"/>
    <property type="match status" value="1"/>
</dbReference>
<organism evidence="3 4">
    <name type="scientific">Selenomonas timonae</name>
    <dbReference type="NCBI Taxonomy" id="2754044"/>
    <lineage>
        <taxon>Bacteria</taxon>
        <taxon>Bacillati</taxon>
        <taxon>Bacillota</taxon>
        <taxon>Negativicutes</taxon>
        <taxon>Selenomonadales</taxon>
        <taxon>Selenomonadaceae</taxon>
        <taxon>Selenomonas</taxon>
    </lineage>
</organism>
<evidence type="ECO:0000313" key="3">
    <source>
        <dbReference type="EMBL" id="QNH53753.1"/>
    </source>
</evidence>
<dbReference type="PROSITE" id="PS50937">
    <property type="entry name" value="HTH_MERR_2"/>
    <property type="match status" value="1"/>
</dbReference>
<accession>A0A7G7VI10</accession>
<sequence length="123" mass="14244">MEYSIGEFSRKTGLGIHTLRYYEHEGLLLPERTAANRRRYSEHDVAWAEFLLRLKETGMPIREIRHYAALRAEGDDTLSARMEMLTEHRANLAAELDRLHAHMEALDAKIAFYRAAIVECDKA</sequence>
<dbReference type="SUPFAM" id="SSF46955">
    <property type="entry name" value="Putative DNA-binding domain"/>
    <property type="match status" value="1"/>
</dbReference>
<dbReference type="RefSeq" id="WP_185979878.1">
    <property type="nucleotide sequence ID" value="NZ_CP060204.1"/>
</dbReference>
<dbReference type="Gene3D" id="1.10.1660.10">
    <property type="match status" value="1"/>
</dbReference>